<dbReference type="InterPro" id="IPR050661">
    <property type="entry name" value="BglG_antiterminators"/>
</dbReference>
<keyword evidence="4" id="KW-0010">Activator</keyword>
<evidence type="ECO:0000313" key="14">
    <source>
        <dbReference type="Proteomes" id="UP000469871"/>
    </source>
</evidence>
<dbReference type="SUPFAM" id="SSF55804">
    <property type="entry name" value="Phoshotransferase/anion transport protein"/>
    <property type="match status" value="1"/>
</dbReference>
<dbReference type="InterPro" id="IPR013011">
    <property type="entry name" value="PTS_EIIB_2"/>
</dbReference>
<keyword evidence="5" id="KW-0804">Transcription</keyword>
<evidence type="ECO:0000259" key="8">
    <source>
        <dbReference type="PROSITE" id="PS51372"/>
    </source>
</evidence>
<dbReference type="CDD" id="cd00211">
    <property type="entry name" value="PTS_IIA_fru"/>
    <property type="match status" value="1"/>
</dbReference>
<dbReference type="RefSeq" id="WP_002300833.1">
    <property type="nucleotide sequence ID" value="NZ_AP019409.1"/>
</dbReference>
<dbReference type="Gene3D" id="3.40.50.2300">
    <property type="match status" value="1"/>
</dbReference>
<evidence type="ECO:0000313" key="9">
    <source>
        <dbReference type="EMBL" id="KAB7572656.1"/>
    </source>
</evidence>
<evidence type="ECO:0000256" key="5">
    <source>
        <dbReference type="ARBA" id="ARBA00023163"/>
    </source>
</evidence>
<evidence type="ECO:0000313" key="11">
    <source>
        <dbReference type="EMBL" id="PZM54281.1"/>
    </source>
</evidence>
<dbReference type="SUPFAM" id="SSF52794">
    <property type="entry name" value="PTS system IIB component-like"/>
    <property type="match status" value="1"/>
</dbReference>
<dbReference type="InterPro" id="IPR002178">
    <property type="entry name" value="PTS_EIIA_type-2_dom"/>
</dbReference>
<dbReference type="PATRIC" id="fig|1352.1358.peg.2801"/>
<reference evidence="11 13" key="2">
    <citation type="submission" date="2018-05" db="EMBL/GenBank/DDBJ databases">
        <title>Vancomycin-resistant Enterococcus faecium strain from Chelyabinsk, Russia.</title>
        <authorList>
            <person name="Gostev V."/>
            <person name="Goncharov A."/>
            <person name="Kolodzhieva V."/>
            <person name="Suvorov A."/>
            <person name="Sidorenko S."/>
            <person name="Zueva L."/>
        </authorList>
    </citation>
    <scope>NUCLEOTIDE SEQUENCE [LARGE SCALE GENOMIC DNA]</scope>
    <source>
        <strain evidence="11 13">20</strain>
    </source>
</reference>
<name>A0A132P2K6_ENTFC</name>
<evidence type="ECO:0000313" key="12">
    <source>
        <dbReference type="Proteomes" id="UP000070452"/>
    </source>
</evidence>
<dbReference type="Proteomes" id="UP000249070">
    <property type="component" value="Unassembled WGS sequence"/>
</dbReference>
<keyword evidence="1" id="KW-0808">Transferase</keyword>
<evidence type="ECO:0000313" key="10">
    <source>
        <dbReference type="EMBL" id="KWX16212.1"/>
    </source>
</evidence>
<dbReference type="Proteomes" id="UP000070452">
    <property type="component" value="Unassembled WGS sequence"/>
</dbReference>
<dbReference type="PROSITE" id="PS51094">
    <property type="entry name" value="PTS_EIIA_TYPE_2"/>
    <property type="match status" value="1"/>
</dbReference>
<dbReference type="EMBL" id="LRHK01000008">
    <property type="protein sequence ID" value="KWX16212.1"/>
    <property type="molecule type" value="Genomic_DNA"/>
</dbReference>
<dbReference type="EMBL" id="WEFP01000003">
    <property type="protein sequence ID" value="KAB7572656.1"/>
    <property type="molecule type" value="Genomic_DNA"/>
</dbReference>
<dbReference type="Pfam" id="PF05043">
    <property type="entry name" value="Mga"/>
    <property type="match status" value="1"/>
</dbReference>
<dbReference type="PANTHER" id="PTHR30185:SF18">
    <property type="entry name" value="TRANSCRIPTIONAL REGULATOR MTLR"/>
    <property type="match status" value="1"/>
</dbReference>
<dbReference type="InterPro" id="IPR011608">
    <property type="entry name" value="PRD"/>
</dbReference>
<evidence type="ECO:0000259" key="7">
    <source>
        <dbReference type="PROSITE" id="PS51099"/>
    </source>
</evidence>
<dbReference type="GO" id="GO:0009401">
    <property type="term" value="P:phosphoenolpyruvate-dependent sugar phosphotransferase system"/>
    <property type="evidence" value="ECO:0007669"/>
    <property type="project" value="InterPro"/>
</dbReference>
<dbReference type="Gene3D" id="3.40.930.10">
    <property type="entry name" value="Mannitol-specific EII, Chain A"/>
    <property type="match status" value="1"/>
</dbReference>
<evidence type="ECO:0000256" key="1">
    <source>
        <dbReference type="ARBA" id="ARBA00022679"/>
    </source>
</evidence>
<dbReference type="InterPro" id="IPR036095">
    <property type="entry name" value="PTS_EIIB-like_sf"/>
</dbReference>
<keyword evidence="2" id="KW-0677">Repeat</keyword>
<dbReference type="Gene3D" id="1.10.10.10">
    <property type="entry name" value="Winged helix-like DNA-binding domain superfamily/Winged helix DNA-binding domain"/>
    <property type="match status" value="2"/>
</dbReference>
<keyword evidence="3" id="KW-0805">Transcription regulation</keyword>
<proteinExistence type="predicted"/>
<dbReference type="Gene3D" id="1.10.1790.10">
    <property type="entry name" value="PRD domain"/>
    <property type="match status" value="1"/>
</dbReference>
<dbReference type="AlphaFoldDB" id="A0A132P2K6"/>
<dbReference type="Pfam" id="PF08279">
    <property type="entry name" value="HTH_11"/>
    <property type="match status" value="1"/>
</dbReference>
<evidence type="ECO:0000256" key="3">
    <source>
        <dbReference type="ARBA" id="ARBA00023015"/>
    </source>
</evidence>
<dbReference type="CDD" id="cd05568">
    <property type="entry name" value="PTS_IIB_bgl_like"/>
    <property type="match status" value="1"/>
</dbReference>
<dbReference type="Pfam" id="PF00359">
    <property type="entry name" value="PTS_EIIA_2"/>
    <property type="match status" value="1"/>
</dbReference>
<dbReference type="STRING" id="1352.AL014_01505"/>
<dbReference type="Proteomes" id="UP000469871">
    <property type="component" value="Unassembled WGS sequence"/>
</dbReference>
<dbReference type="InterPro" id="IPR013196">
    <property type="entry name" value="HTH_11"/>
</dbReference>
<organism evidence="10 12">
    <name type="scientific">Enterococcus faecium</name>
    <name type="common">Streptococcus faecium</name>
    <dbReference type="NCBI Taxonomy" id="1352"/>
    <lineage>
        <taxon>Bacteria</taxon>
        <taxon>Bacillati</taxon>
        <taxon>Bacillota</taxon>
        <taxon>Bacilli</taxon>
        <taxon>Lactobacillales</taxon>
        <taxon>Enterococcaceae</taxon>
        <taxon>Enterococcus</taxon>
    </lineage>
</organism>
<feature type="domain" description="PRD" evidence="8">
    <location>
        <begin position="290"/>
        <end position="397"/>
    </location>
</feature>
<evidence type="ECO:0000256" key="4">
    <source>
        <dbReference type="ARBA" id="ARBA00023159"/>
    </source>
</evidence>
<evidence type="ECO:0000256" key="2">
    <source>
        <dbReference type="ARBA" id="ARBA00022737"/>
    </source>
</evidence>
<evidence type="ECO:0000259" key="6">
    <source>
        <dbReference type="PROSITE" id="PS51094"/>
    </source>
</evidence>
<dbReference type="GO" id="GO:0008982">
    <property type="term" value="F:protein-N(PI)-phosphohistidine-sugar phosphotransferase activity"/>
    <property type="evidence" value="ECO:0007669"/>
    <property type="project" value="InterPro"/>
</dbReference>
<dbReference type="PROSITE" id="PS51372">
    <property type="entry name" value="PRD_2"/>
    <property type="match status" value="1"/>
</dbReference>
<gene>
    <name evidence="10" type="ORF">AWT83_15830</name>
    <name evidence="11" type="ORF">DKP91_12840</name>
    <name evidence="9" type="ORF">GBM73_14790</name>
</gene>
<evidence type="ECO:0000313" key="13">
    <source>
        <dbReference type="Proteomes" id="UP000249070"/>
    </source>
</evidence>
<feature type="domain" description="PTS EIIB type-2" evidence="7">
    <location>
        <begin position="398"/>
        <end position="487"/>
    </location>
</feature>
<reference evidence="10 12" key="1">
    <citation type="submission" date="2016-01" db="EMBL/GenBank/DDBJ databases">
        <title>Molecular Mechanisms for transfer of large genomic segments between Enterococcus faecium strains.</title>
        <authorList>
            <person name="Garcia-Solache M.A."/>
            <person name="Lebreton F."/>
            <person name="Mclaughlin R.E."/>
            <person name="Whiteaker J.D."/>
            <person name="Gilmore M.S."/>
            <person name="Rice L.B."/>
        </authorList>
    </citation>
    <scope>NUCLEOTIDE SEQUENCE [LARGE SCALE GENOMIC DNA]</scope>
    <source>
        <strain evidence="10 12">D344RRF x C68</strain>
    </source>
</reference>
<dbReference type="PROSITE" id="PS51099">
    <property type="entry name" value="PTS_EIIB_TYPE_2"/>
    <property type="match status" value="1"/>
</dbReference>
<dbReference type="InterPro" id="IPR016152">
    <property type="entry name" value="PTrfase/Anion_transptr"/>
</dbReference>
<accession>A0A132P2K6</accession>
<dbReference type="EMBL" id="QHGU01000089">
    <property type="protein sequence ID" value="PZM54281.1"/>
    <property type="molecule type" value="Genomic_DNA"/>
</dbReference>
<sequence length="648" mass="74530">MIERHVNLLKLLSRQEDFKPASFFSDKLAVSTKTIYQDIELLEDYVVNYQVTIERLPSLGIKLIGDRKNVEHLISSVENYLEKDIYSPEKRRVEIIKEVLFGDKPVSLTHLSQSFMVSKTSLYNDLRIINKIIGSGEVKLQSSAEGISFTGNEQAIQRAIKQLVFYYANDMESKTFFQVLNMLFDSKVISVIHDLLFNDYSELTEKVSDYYVRSLISTLVIQCNRLLKGHHLTVEEEFLFNSIRYMETYIVANGLIEELKAKLNLPFYDADKEYLCRQLFAHRVTNNLKTSNEEYAMSVHKLIERMSEIEKIDLTQNDRLYQSLLYHVPAMVLRLKKGIKIQNPLLENIKSQYSELFSIVWYAMSILEEEFDVTLTDDEVSLILIHFQIAIEDQSKANNIIIICQYGISSAQLIYNKVRRFLPAKDNVEISTLDKFHLAEIGEVDLIISSLSFDAGGIPLVRVSPLVSKTDYMNIMEAYTKYLIEEPSRFIQNELIPKAVKVPTISKFVQSSLVKTGVQVESKEECLDLMISELEANSLVTEEFRASIFSREKMGNTNLESGVALPHANPSMVIESNIFIVALKNAINWGDRKVKLVIMVSLAEEDVSEIRGVYEELYQFIGQKEMVDRLLQVHDSEKLLRIFQQKGE</sequence>
<protein>
    <submittedName>
        <fullName evidence="9">PRD domain-containing protein</fullName>
    </submittedName>
    <submittedName>
        <fullName evidence="10">Transcriptional antiterminator</fullName>
    </submittedName>
</protein>
<dbReference type="InterPro" id="IPR036388">
    <property type="entry name" value="WH-like_DNA-bd_sf"/>
</dbReference>
<dbReference type="GO" id="GO:0006355">
    <property type="term" value="P:regulation of DNA-templated transcription"/>
    <property type="evidence" value="ECO:0007669"/>
    <property type="project" value="InterPro"/>
</dbReference>
<comment type="caution">
    <text evidence="10">The sequence shown here is derived from an EMBL/GenBank/DDBJ whole genome shotgun (WGS) entry which is preliminary data.</text>
</comment>
<dbReference type="PANTHER" id="PTHR30185">
    <property type="entry name" value="CRYPTIC BETA-GLUCOSIDE BGL OPERON ANTITERMINATOR"/>
    <property type="match status" value="1"/>
</dbReference>
<dbReference type="InterPro" id="IPR007737">
    <property type="entry name" value="Mga_HTH"/>
</dbReference>
<reference evidence="9 14" key="3">
    <citation type="submission" date="2019-10" db="EMBL/GenBank/DDBJ databases">
        <title>Evolutionary dynamics of vancomycin-resistant Enterococcus faecium during gastrointestinal tract colonization and bloodstream infection in immunocompromised pediatric patients.</title>
        <authorList>
            <person name="Chilambi G.S."/>
            <person name="Nordstrom H.R."/>
            <person name="Evans D.R."/>
            <person name="Ferrolino J."/>
            <person name="Hayden R.T."/>
            <person name="Maron G.M."/>
            <person name="Vo A.N."/>
            <person name="Gilmore M.S."/>
            <person name="Wolf J."/>
            <person name="Rosch J.W."/>
            <person name="Van Tyne D."/>
        </authorList>
    </citation>
    <scope>NUCLEOTIDE SEQUENCE [LARGE SCALE GENOMIC DNA]</scope>
    <source>
        <strain evidence="9 14">VRECG27</strain>
    </source>
</reference>
<dbReference type="InterPro" id="IPR036634">
    <property type="entry name" value="PRD_sf"/>
</dbReference>
<dbReference type="SUPFAM" id="SSF63520">
    <property type="entry name" value="PTS-regulatory domain, PRD"/>
    <property type="match status" value="2"/>
</dbReference>
<dbReference type="Pfam" id="PF00874">
    <property type="entry name" value="PRD"/>
    <property type="match status" value="1"/>
</dbReference>
<feature type="domain" description="PTS EIIA type-2" evidence="6">
    <location>
        <begin position="507"/>
        <end position="646"/>
    </location>
</feature>